<dbReference type="InterPro" id="IPR019786">
    <property type="entry name" value="Zinc_finger_PHD-type_CS"/>
</dbReference>
<dbReference type="Gene3D" id="1.20.920.10">
    <property type="entry name" value="Bromodomain-like"/>
    <property type="match status" value="1"/>
</dbReference>
<feature type="compositionally biased region" description="Basic residues" evidence="8">
    <location>
        <begin position="938"/>
        <end position="949"/>
    </location>
</feature>
<dbReference type="Pfam" id="PF00855">
    <property type="entry name" value="PWWP"/>
    <property type="match status" value="1"/>
</dbReference>
<dbReference type="CDD" id="cd05839">
    <property type="entry name" value="PWWP_BRPF"/>
    <property type="match status" value="1"/>
</dbReference>
<dbReference type="FunFam" id="2.30.30.140:FF:000008">
    <property type="entry name" value="Bromodomain containing 1, isoform CRA_b"/>
    <property type="match status" value="1"/>
</dbReference>
<accession>A0A6I8T5A4</accession>
<dbReference type="PROSITE" id="PS50016">
    <property type="entry name" value="ZF_PHD_2"/>
    <property type="match status" value="1"/>
</dbReference>
<dbReference type="EnsemblMetazoa" id="AAEL001554-RB">
    <property type="protein sequence ID" value="AAEL001554-PB"/>
    <property type="gene ID" value="AAEL001554"/>
</dbReference>
<feature type="compositionally biased region" description="Basic and acidic residues" evidence="8">
    <location>
        <begin position="980"/>
        <end position="991"/>
    </location>
</feature>
<organism evidence="9 10">
    <name type="scientific">Aedes aegypti</name>
    <name type="common">Yellowfever mosquito</name>
    <name type="synonym">Culex aegypti</name>
    <dbReference type="NCBI Taxonomy" id="7159"/>
    <lineage>
        <taxon>Eukaryota</taxon>
        <taxon>Metazoa</taxon>
        <taxon>Ecdysozoa</taxon>
        <taxon>Arthropoda</taxon>
        <taxon>Hexapoda</taxon>
        <taxon>Insecta</taxon>
        <taxon>Pterygota</taxon>
        <taxon>Neoptera</taxon>
        <taxon>Endopterygota</taxon>
        <taxon>Diptera</taxon>
        <taxon>Nematocera</taxon>
        <taxon>Culicoidea</taxon>
        <taxon>Culicidae</taxon>
        <taxon>Culicinae</taxon>
        <taxon>Aedini</taxon>
        <taxon>Aedes</taxon>
        <taxon>Stegomyia</taxon>
    </lineage>
</organism>
<dbReference type="FunCoup" id="A0A6I8T5A4">
    <property type="interactions" value="596"/>
</dbReference>
<dbReference type="Pfam" id="PF10513">
    <property type="entry name" value="EPL1"/>
    <property type="match status" value="1"/>
</dbReference>
<feature type="compositionally biased region" description="Low complexity" evidence="8">
    <location>
        <begin position="1026"/>
        <end position="1043"/>
    </location>
</feature>
<dbReference type="InterPro" id="IPR013087">
    <property type="entry name" value="Znf_C2H2_type"/>
</dbReference>
<dbReference type="OrthoDB" id="20839at2759"/>
<keyword evidence="2" id="KW-0479">Metal-binding</keyword>
<dbReference type="InterPro" id="IPR013083">
    <property type="entry name" value="Znf_RING/FYVE/PHD"/>
</dbReference>
<sequence length="1193" mass="132371">MGLDFEVQDYIKTLNKNSPPFRCPKCDKKYKSVIGLQYHLNNYDHDNPSPSTVAPVPVVAKQAAAVAGPSAEEEKTPTAPEKPEIEQTPAPIEDDAKVEDVEMKEPSAKDDSEKPAPSTKAPGKGAVAKETPIRPPNNSKQRSQKKKMAVTPKNKNQTAPARESLTYIEQEALIKIEFGGKNINLSVDEEFELITLDEQKKKWDNPDVELFAVPAPTEPEVKLPEGKFKEIEEYNIHDAPARPNAYIRFIEKSTEELDGEVEYDVDEEDTTWLAIMNERRAQQNLCPVPVDSLELLMDRLEKESYFQAAVTGQNGAPVDDDAVCCICMDGECQNTNVILFCDMCNLAVHQDCYGVPYIPEGQWLCRRCLQSPSRSVDCVLCPNTGGAFKQTDSNQWAHVVCALWIPEVRFANTVFLEPIDSIETIPPARWRLVCYICKQKGIGACIQCNRSSCYAAFHVTCAQQAGLCMRMDQVRGNDTHPIVVQKTAYCDAHTPINALGSPGSGGETDPREACREKMKKARKMLAIKRTSAPVILIPTIPPNRVEEIASLVNIAKKQQFIQRLIAYWTLKRQHRNGVPLLRRLQSQGQAQGAPGRDKNDGSPDARELYQQLKYWQCLRQDLERARLLCELVRKREKLKLIMIKTSEQCVMAQLNPIESVLHRILDQLEAKDIQEIFREPVDTEEVADYLKIITHPMDLGTMRQKLKSGYYTNIEDLEADFTLMVTNCMTYNNKDTMFYRAGVKMRDAGTIIFRTIRKELERAGLLEKPQPPPAAVQGTEDTLAIDIEAELNLLAQEPPSQELIEKLQQQLAKAGGIRHGMTRAKKVKHIRAEIAKIKRALSKEPEKPAPPVEKPTPEQPTLKKVAAAETATSKSLKVQQTPPASPLKILNNSPSPSGVNRRTAVLFTRKAQAALKKPETPSKEEAAIAATTELLQKTAKKATRGKRGASNKGKQAAGIGGSDGGFLNLPGPSGTGGSRKSLESSSEKKSFEAIPDSFRVYRGGQDREISDSDDSNLSFTGSTCSSCSGFSGSGTESEFGSSSMDDNESFCDSEMSTSETEAFPEKPALEPLKLVWAKCRGYPWYPALIIDPDIPSGFVHNGVPLPAPPADVLALKANYEEQVFLVLFFDVKRTWQWLPANKLELLGVNKELDQSKLVESRKPTERKAVNKAYQEALHYHSQVSSADGPAGKL</sequence>
<feature type="compositionally biased region" description="Basic and acidic residues" evidence="8">
    <location>
        <begin position="94"/>
        <end position="114"/>
    </location>
</feature>
<reference evidence="9" key="2">
    <citation type="submission" date="2020-05" db="UniProtKB">
        <authorList>
            <consortium name="EnsemblMetazoa"/>
        </authorList>
    </citation>
    <scope>IDENTIFICATION</scope>
    <source>
        <strain evidence="9">LVP_AGWG</strain>
    </source>
</reference>
<keyword evidence="3" id="KW-0677">Repeat</keyword>
<feature type="compositionally biased region" description="Pro residues" evidence="8">
    <location>
        <begin position="848"/>
        <end position="858"/>
    </location>
</feature>
<dbReference type="AlphaFoldDB" id="A0A6I8T5A4"/>
<keyword evidence="4" id="KW-0863">Zinc-finger</keyword>
<dbReference type="PROSITE" id="PS50812">
    <property type="entry name" value="PWWP"/>
    <property type="match status" value="1"/>
</dbReference>
<feature type="compositionally biased region" description="Polar residues" evidence="8">
    <location>
        <begin position="870"/>
        <end position="882"/>
    </location>
</feature>
<dbReference type="InterPro" id="IPR001965">
    <property type="entry name" value="Znf_PHD"/>
</dbReference>
<dbReference type="FunFam" id="3.30.40.10:FF:000008">
    <property type="entry name" value="Bromodomain containing 1, isoform CRA_a"/>
    <property type="match status" value="1"/>
</dbReference>
<dbReference type="PROSITE" id="PS50014">
    <property type="entry name" value="BROMODOMAIN_2"/>
    <property type="match status" value="1"/>
</dbReference>
<dbReference type="PRINTS" id="PR00503">
    <property type="entry name" value="BROMODOMAIN"/>
</dbReference>
<feature type="region of interest" description="Disordered" evidence="8">
    <location>
        <begin position="1026"/>
        <end position="1052"/>
    </location>
</feature>
<keyword evidence="10" id="KW-1185">Reference proteome</keyword>
<feature type="region of interest" description="Disordered" evidence="8">
    <location>
        <begin position="839"/>
        <end position="900"/>
    </location>
</feature>
<dbReference type="Gene3D" id="3.30.40.10">
    <property type="entry name" value="Zinc/RING finger domain, C3HC4 (zinc finger)"/>
    <property type="match status" value="2"/>
</dbReference>
<dbReference type="InterPro" id="IPR019542">
    <property type="entry name" value="Enhancer_polycomb-like_N"/>
</dbReference>
<keyword evidence="7" id="KW-0539">Nucleus</keyword>
<dbReference type="SUPFAM" id="SSF57903">
    <property type="entry name" value="FYVE/PHD zinc finger"/>
    <property type="match status" value="1"/>
</dbReference>
<dbReference type="PROSITE" id="PS50157">
    <property type="entry name" value="ZINC_FINGER_C2H2_2"/>
    <property type="match status" value="1"/>
</dbReference>
<evidence type="ECO:0000256" key="4">
    <source>
        <dbReference type="ARBA" id="ARBA00022771"/>
    </source>
</evidence>
<dbReference type="SUPFAM" id="SSF47370">
    <property type="entry name" value="Bromodomain"/>
    <property type="match status" value="1"/>
</dbReference>
<dbReference type="SMART" id="SM00249">
    <property type="entry name" value="PHD"/>
    <property type="match status" value="2"/>
</dbReference>
<dbReference type="InterPro" id="IPR000313">
    <property type="entry name" value="PWWP_dom"/>
</dbReference>
<name>A0A6I8T5A4_AEDAE</name>
<dbReference type="CDD" id="cd15572">
    <property type="entry name" value="PHD_BRPF"/>
    <property type="match status" value="1"/>
</dbReference>
<dbReference type="InterPro" id="IPR019787">
    <property type="entry name" value="Znf_PHD-finger"/>
</dbReference>
<dbReference type="InterPro" id="IPR050701">
    <property type="entry name" value="Histone_Mod_Regulator"/>
</dbReference>
<dbReference type="Gene3D" id="2.30.30.140">
    <property type="match status" value="1"/>
</dbReference>
<dbReference type="GO" id="GO:0006357">
    <property type="term" value="P:regulation of transcription by RNA polymerase II"/>
    <property type="evidence" value="ECO:0007669"/>
    <property type="project" value="TreeGrafter"/>
</dbReference>
<feature type="compositionally biased region" description="Polar residues" evidence="8">
    <location>
        <begin position="890"/>
        <end position="900"/>
    </location>
</feature>
<reference evidence="9 10" key="1">
    <citation type="submission" date="2017-06" db="EMBL/GenBank/DDBJ databases">
        <title>Aedes aegypti genome working group (AGWG) sequencing and assembly.</title>
        <authorList>
            <consortium name="Aedes aegypti Genome Working Group (AGWG)"/>
            <person name="Matthews B.J."/>
        </authorList>
    </citation>
    <scope>NUCLEOTIDE SEQUENCE [LARGE SCALE GENOMIC DNA]</scope>
    <source>
        <strain evidence="9 10">LVP_AGWG</strain>
    </source>
</reference>
<feature type="region of interest" description="Disordered" evidence="8">
    <location>
        <begin position="62"/>
        <end position="162"/>
    </location>
</feature>
<dbReference type="GO" id="GO:0005634">
    <property type="term" value="C:nucleus"/>
    <property type="evidence" value="ECO:0007669"/>
    <property type="project" value="UniProtKB-SubCell"/>
</dbReference>
<evidence type="ECO:0000256" key="2">
    <source>
        <dbReference type="ARBA" id="ARBA00022723"/>
    </source>
</evidence>
<dbReference type="InterPro" id="IPR036427">
    <property type="entry name" value="Bromodomain-like_sf"/>
</dbReference>
<proteinExistence type="predicted"/>
<comment type="subcellular location">
    <subcellularLocation>
        <location evidence="1">Nucleus</location>
    </subcellularLocation>
</comment>
<evidence type="ECO:0000256" key="8">
    <source>
        <dbReference type="SAM" id="MobiDB-lite"/>
    </source>
</evidence>
<evidence type="ECO:0000256" key="1">
    <source>
        <dbReference type="ARBA" id="ARBA00004123"/>
    </source>
</evidence>
<evidence type="ECO:0000256" key="6">
    <source>
        <dbReference type="ARBA" id="ARBA00023117"/>
    </source>
</evidence>
<dbReference type="Pfam" id="PF13832">
    <property type="entry name" value="zf-HC5HC2H_2"/>
    <property type="match status" value="1"/>
</dbReference>
<dbReference type="Pfam" id="PF00439">
    <property type="entry name" value="Bromodomain"/>
    <property type="match status" value="1"/>
</dbReference>
<keyword evidence="6" id="KW-0103">Bromodomain</keyword>
<evidence type="ECO:0000313" key="10">
    <source>
        <dbReference type="Proteomes" id="UP000008820"/>
    </source>
</evidence>
<evidence type="ECO:0000313" key="9">
    <source>
        <dbReference type="EnsemblMetazoa" id="AAEL001554-PB"/>
    </source>
</evidence>
<dbReference type="Proteomes" id="UP000008820">
    <property type="component" value="Chromosome 2"/>
</dbReference>
<dbReference type="FunFam" id="3.30.40.10:FF:000007">
    <property type="entry name" value="Bromodomain containing 1, isoform CRA_b"/>
    <property type="match status" value="1"/>
</dbReference>
<keyword evidence="5" id="KW-0862">Zinc</keyword>
<evidence type="ECO:0000256" key="5">
    <source>
        <dbReference type="ARBA" id="ARBA00022833"/>
    </source>
</evidence>
<dbReference type="PANTHER" id="PTHR13793:SF107">
    <property type="entry name" value="BROMODOMAIN-CONTAINING PROTEIN HOMOLOG"/>
    <property type="match status" value="1"/>
</dbReference>
<feature type="region of interest" description="Disordered" evidence="8">
    <location>
        <begin position="938"/>
        <end position="991"/>
    </location>
</feature>
<evidence type="ECO:0000256" key="7">
    <source>
        <dbReference type="ARBA" id="ARBA00023242"/>
    </source>
</evidence>
<dbReference type="CDD" id="cd15670">
    <property type="entry name" value="ePHD_BRPF"/>
    <property type="match status" value="1"/>
</dbReference>
<gene>
    <name evidence="9" type="primary">5571266</name>
</gene>
<dbReference type="InParanoid" id="A0A6I8T5A4"/>
<dbReference type="GO" id="GO:0008270">
    <property type="term" value="F:zinc ion binding"/>
    <property type="evidence" value="ECO:0007669"/>
    <property type="project" value="UniProtKB-KW"/>
</dbReference>
<dbReference type="InterPro" id="IPR001487">
    <property type="entry name" value="Bromodomain"/>
</dbReference>
<dbReference type="SMART" id="SM00297">
    <property type="entry name" value="BROMO"/>
    <property type="match status" value="1"/>
</dbReference>
<dbReference type="InterPro" id="IPR011011">
    <property type="entry name" value="Znf_FYVE_PHD"/>
</dbReference>
<dbReference type="PANTHER" id="PTHR13793">
    <property type="entry name" value="PHD FINGER PROTEINS"/>
    <property type="match status" value="1"/>
</dbReference>
<dbReference type="SMART" id="SM00293">
    <property type="entry name" value="PWWP"/>
    <property type="match status" value="1"/>
</dbReference>
<dbReference type="InterPro" id="IPR034732">
    <property type="entry name" value="EPHD"/>
</dbReference>
<dbReference type="PROSITE" id="PS00028">
    <property type="entry name" value="ZINC_FINGER_C2H2_1"/>
    <property type="match status" value="1"/>
</dbReference>
<dbReference type="PROSITE" id="PS01359">
    <property type="entry name" value="ZF_PHD_1"/>
    <property type="match status" value="1"/>
</dbReference>
<dbReference type="SUPFAM" id="SSF63748">
    <property type="entry name" value="Tudor/PWWP/MBT"/>
    <property type="match status" value="1"/>
</dbReference>
<evidence type="ECO:0000256" key="3">
    <source>
        <dbReference type="ARBA" id="ARBA00022737"/>
    </source>
</evidence>
<protein>
    <submittedName>
        <fullName evidence="9">Uncharacterized protein</fullName>
    </submittedName>
</protein>
<feature type="compositionally biased region" description="Basic and acidic residues" evidence="8">
    <location>
        <begin position="72"/>
        <end position="85"/>
    </location>
</feature>
<dbReference type="Pfam" id="PF13831">
    <property type="entry name" value="PHD_2"/>
    <property type="match status" value="1"/>
</dbReference>
<dbReference type="PROSITE" id="PS51805">
    <property type="entry name" value="EPHD"/>
    <property type="match status" value="1"/>
</dbReference>